<dbReference type="STRING" id="1618446.UV61_C0022G0010"/>
<comment type="caution">
    <text evidence="2">The sequence shown here is derived from an EMBL/GenBank/DDBJ whole genome shotgun (WGS) entry which is preliminary data.</text>
</comment>
<evidence type="ECO:0000313" key="3">
    <source>
        <dbReference type="Proteomes" id="UP000034050"/>
    </source>
</evidence>
<reference evidence="2 3" key="1">
    <citation type="journal article" date="2015" name="Nature">
        <title>rRNA introns, odd ribosomes, and small enigmatic genomes across a large radiation of phyla.</title>
        <authorList>
            <person name="Brown C.T."/>
            <person name="Hug L.A."/>
            <person name="Thomas B.C."/>
            <person name="Sharon I."/>
            <person name="Castelle C.J."/>
            <person name="Singh A."/>
            <person name="Wilkins M.J."/>
            <person name="Williams K.H."/>
            <person name="Banfield J.F."/>
        </authorList>
    </citation>
    <scope>NUCLEOTIDE SEQUENCE [LARGE SCALE GENOMIC DNA]</scope>
</reference>
<dbReference type="InterPro" id="IPR036691">
    <property type="entry name" value="Endo/exonu/phosph_ase_sf"/>
</dbReference>
<sequence length="246" mass="28021">MMELVTLNIWGGKLKSPLLGFFKKYSQEVDIFCLQEVFHHGKSSYHLYDDADMNIFSQIAAVLPGHTRYFTTPQTDEFGLAIFIRKTIPVVKVGETYVFRWKNARVGDDGKTLGKHLQFIQFQHQSKLHTVINFHGLWIGGDKNDTPDRLQQSQNIIKFLNTLKGKVILAGDYNLLPNTQSMHLLETAGLRNLVTEYGIASTRSHYYGKTEKYADYVLTSKDIVVKDFRVLPQIVSDHLALAVDLA</sequence>
<dbReference type="Gene3D" id="3.60.10.10">
    <property type="entry name" value="Endonuclease/exonuclease/phosphatase"/>
    <property type="match status" value="1"/>
</dbReference>
<feature type="domain" description="Endonuclease/exonuclease/phosphatase" evidence="1">
    <location>
        <begin position="5"/>
        <end position="238"/>
    </location>
</feature>
<dbReference type="EMBL" id="LCFD01000022">
    <property type="protein sequence ID" value="KKS85005.1"/>
    <property type="molecule type" value="Genomic_DNA"/>
</dbReference>
<gene>
    <name evidence="2" type="ORF">UV61_C0022G0010</name>
</gene>
<name>A0A0G1CGQ6_9BACT</name>
<organism evidence="2 3">
    <name type="scientific">Candidatus Gottesmanbacteria bacterium GW2011_GWB1_43_11</name>
    <dbReference type="NCBI Taxonomy" id="1618446"/>
    <lineage>
        <taxon>Bacteria</taxon>
        <taxon>Candidatus Gottesmaniibacteriota</taxon>
    </lineage>
</organism>
<dbReference type="Pfam" id="PF03372">
    <property type="entry name" value="Exo_endo_phos"/>
    <property type="match status" value="1"/>
</dbReference>
<evidence type="ECO:0000259" key="1">
    <source>
        <dbReference type="Pfam" id="PF03372"/>
    </source>
</evidence>
<dbReference type="AlphaFoldDB" id="A0A0G1CGQ6"/>
<dbReference type="Proteomes" id="UP000034050">
    <property type="component" value="Unassembled WGS sequence"/>
</dbReference>
<dbReference type="InterPro" id="IPR005135">
    <property type="entry name" value="Endo/exonuclease/phosphatase"/>
</dbReference>
<evidence type="ECO:0000313" key="2">
    <source>
        <dbReference type="EMBL" id="KKS85005.1"/>
    </source>
</evidence>
<dbReference type="SUPFAM" id="SSF56219">
    <property type="entry name" value="DNase I-like"/>
    <property type="match status" value="1"/>
</dbReference>
<proteinExistence type="predicted"/>
<dbReference type="GO" id="GO:0003824">
    <property type="term" value="F:catalytic activity"/>
    <property type="evidence" value="ECO:0007669"/>
    <property type="project" value="InterPro"/>
</dbReference>
<protein>
    <recommendedName>
        <fullName evidence="1">Endonuclease/exonuclease/phosphatase domain-containing protein</fullName>
    </recommendedName>
</protein>
<accession>A0A0G1CGQ6</accession>